<dbReference type="Gene3D" id="3.30.565.10">
    <property type="entry name" value="Histidine kinase-like ATPase, C-terminal domain"/>
    <property type="match status" value="1"/>
</dbReference>
<accession>A0A848DE36</accession>
<reference evidence="3 4" key="1">
    <citation type="submission" date="2020-04" db="EMBL/GenBank/DDBJ databases">
        <authorList>
            <person name="Klaysubun C."/>
            <person name="Duangmal K."/>
            <person name="Lipun K."/>
        </authorList>
    </citation>
    <scope>NUCLEOTIDE SEQUENCE [LARGE SCALE GENOMIC DNA]</scope>
    <source>
        <strain evidence="3 4">DSM 45300</strain>
    </source>
</reference>
<dbReference type="Pfam" id="PF13581">
    <property type="entry name" value="HATPase_c_2"/>
    <property type="match status" value="1"/>
</dbReference>
<dbReference type="Proteomes" id="UP000586918">
    <property type="component" value="Unassembled WGS sequence"/>
</dbReference>
<dbReference type="InterPro" id="IPR003594">
    <property type="entry name" value="HATPase_dom"/>
</dbReference>
<gene>
    <name evidence="3" type="ORF">HF519_04480</name>
</gene>
<dbReference type="PANTHER" id="PTHR35526:SF3">
    <property type="entry name" value="ANTI-SIGMA-F FACTOR RSBW"/>
    <property type="match status" value="1"/>
</dbReference>
<evidence type="ECO:0000313" key="4">
    <source>
        <dbReference type="Proteomes" id="UP000586918"/>
    </source>
</evidence>
<dbReference type="PANTHER" id="PTHR35526">
    <property type="entry name" value="ANTI-SIGMA-F FACTOR RSBW-RELATED"/>
    <property type="match status" value="1"/>
</dbReference>
<dbReference type="GO" id="GO:0005524">
    <property type="term" value="F:ATP binding"/>
    <property type="evidence" value="ECO:0007669"/>
    <property type="project" value="UniProtKB-KW"/>
</dbReference>
<evidence type="ECO:0000256" key="1">
    <source>
        <dbReference type="ARBA" id="ARBA00022527"/>
    </source>
</evidence>
<dbReference type="CDD" id="cd16936">
    <property type="entry name" value="HATPase_RsbW-like"/>
    <property type="match status" value="1"/>
</dbReference>
<dbReference type="AlphaFoldDB" id="A0A848DE36"/>
<dbReference type="InterPro" id="IPR050267">
    <property type="entry name" value="Anti-sigma-factor_SerPK"/>
</dbReference>
<dbReference type="GO" id="GO:0004674">
    <property type="term" value="F:protein serine/threonine kinase activity"/>
    <property type="evidence" value="ECO:0007669"/>
    <property type="project" value="UniProtKB-KW"/>
</dbReference>
<evidence type="ECO:0000313" key="3">
    <source>
        <dbReference type="EMBL" id="NMH90852.1"/>
    </source>
</evidence>
<keyword evidence="1" id="KW-0418">Kinase</keyword>
<evidence type="ECO:0000259" key="2">
    <source>
        <dbReference type="Pfam" id="PF13581"/>
    </source>
</evidence>
<dbReference type="InterPro" id="IPR036890">
    <property type="entry name" value="HATPase_C_sf"/>
</dbReference>
<feature type="domain" description="Histidine kinase/HSP90-like ATPase" evidence="2">
    <location>
        <begin position="45"/>
        <end position="162"/>
    </location>
</feature>
<dbReference type="EMBL" id="JAAXKZ010000009">
    <property type="protein sequence ID" value="NMH90852.1"/>
    <property type="molecule type" value="Genomic_DNA"/>
</dbReference>
<protein>
    <submittedName>
        <fullName evidence="3">ATP-binding protein</fullName>
    </submittedName>
</protein>
<name>A0A848DE36_9PSEU</name>
<proteinExistence type="predicted"/>
<dbReference type="SUPFAM" id="SSF55874">
    <property type="entry name" value="ATPase domain of HSP90 chaperone/DNA topoisomerase II/histidine kinase"/>
    <property type="match status" value="1"/>
</dbReference>
<keyword evidence="3" id="KW-0547">Nucleotide-binding</keyword>
<keyword evidence="3" id="KW-0067">ATP-binding</keyword>
<keyword evidence="1" id="KW-0723">Serine/threonine-protein kinase</keyword>
<comment type="caution">
    <text evidence="3">The sequence shown here is derived from an EMBL/GenBank/DDBJ whole genome shotgun (WGS) entry which is preliminary data.</text>
</comment>
<keyword evidence="4" id="KW-1185">Reference proteome</keyword>
<organism evidence="3 4">
    <name type="scientific">Pseudonocardia bannensis</name>
    <dbReference type="NCBI Taxonomy" id="630973"/>
    <lineage>
        <taxon>Bacteria</taxon>
        <taxon>Bacillati</taxon>
        <taxon>Actinomycetota</taxon>
        <taxon>Actinomycetes</taxon>
        <taxon>Pseudonocardiales</taxon>
        <taxon>Pseudonocardiaceae</taxon>
        <taxon>Pseudonocardia</taxon>
    </lineage>
</organism>
<sequence length="170" mass="18497">MERGDDVRFWEATAVSRYGPEEHRDARDRTCVDIGGTRSLRLRHRADPRELTHIRASISDWAEDIGVPADVLVDLQLAVGEAAANSIEHAYRGRAPGLLEIDLEVRPRGSTNPHPVIAARVADHGRWRPAPVATGYRGRGLALIHQLAENVVISATGVGTQACFEIALAG</sequence>
<keyword evidence="1" id="KW-0808">Transferase</keyword>